<keyword evidence="15" id="KW-1185">Reference proteome</keyword>
<protein>
    <submittedName>
        <fullName evidence="14">Uncharacterized protein</fullName>
    </submittedName>
</protein>
<dbReference type="SUPFAM" id="SSF52540">
    <property type="entry name" value="P-loop containing nucleoside triphosphate hydrolases"/>
    <property type="match status" value="2"/>
</dbReference>
<keyword evidence="9 11" id="KW-1133">Transmembrane helix</keyword>
<evidence type="ECO:0000259" key="13">
    <source>
        <dbReference type="PROSITE" id="PS50929"/>
    </source>
</evidence>
<dbReference type="AlphaFoldDB" id="A0AAD4RWP1"/>
<keyword evidence="10 11" id="KW-0472">Membrane</keyword>
<dbReference type="InterPro" id="IPR027417">
    <property type="entry name" value="P-loop_NTPase"/>
</dbReference>
<feature type="transmembrane region" description="Helical" evidence="11">
    <location>
        <begin position="731"/>
        <end position="754"/>
    </location>
</feature>
<feature type="domain" description="ABC transporter" evidence="12">
    <location>
        <begin position="1008"/>
        <end position="1242"/>
    </location>
</feature>
<dbReference type="InterPro" id="IPR036640">
    <property type="entry name" value="ABC1_TM_sf"/>
</dbReference>
<dbReference type="PANTHER" id="PTHR24223:SF263">
    <property type="entry name" value="ABC-TYPE XENOBIOTIC TRANSPORTER"/>
    <property type="match status" value="1"/>
</dbReference>
<organism evidence="14 15">
    <name type="scientific">Papaver atlanticum</name>
    <dbReference type="NCBI Taxonomy" id="357466"/>
    <lineage>
        <taxon>Eukaryota</taxon>
        <taxon>Viridiplantae</taxon>
        <taxon>Streptophyta</taxon>
        <taxon>Embryophyta</taxon>
        <taxon>Tracheophyta</taxon>
        <taxon>Spermatophyta</taxon>
        <taxon>Magnoliopsida</taxon>
        <taxon>Ranunculales</taxon>
        <taxon>Papaveraceae</taxon>
        <taxon>Papaveroideae</taxon>
        <taxon>Papaver</taxon>
    </lineage>
</organism>
<evidence type="ECO:0000256" key="8">
    <source>
        <dbReference type="ARBA" id="ARBA00022967"/>
    </source>
</evidence>
<evidence type="ECO:0000256" key="2">
    <source>
        <dbReference type="ARBA" id="ARBA00009726"/>
    </source>
</evidence>
<keyword evidence="3" id="KW-0813">Transport</keyword>
<dbReference type="CDD" id="cd18579">
    <property type="entry name" value="ABC_6TM_ABCC_D1"/>
    <property type="match status" value="1"/>
</dbReference>
<comment type="similarity">
    <text evidence="2">Belongs to the ABC transporter superfamily. ABCC family. Conjugate transporter (TC 3.A.1.208) subfamily.</text>
</comment>
<dbReference type="GO" id="GO:0016887">
    <property type="term" value="F:ATP hydrolysis activity"/>
    <property type="evidence" value="ECO:0007669"/>
    <property type="project" value="InterPro"/>
</dbReference>
<dbReference type="Pfam" id="PF00005">
    <property type="entry name" value="ABC_tran"/>
    <property type="match status" value="2"/>
</dbReference>
<keyword evidence="5" id="KW-0677">Repeat</keyword>
<proteinExistence type="inferred from homology"/>
<dbReference type="SUPFAM" id="SSF90123">
    <property type="entry name" value="ABC transporter transmembrane region"/>
    <property type="match status" value="2"/>
</dbReference>
<evidence type="ECO:0000259" key="12">
    <source>
        <dbReference type="PROSITE" id="PS50893"/>
    </source>
</evidence>
<dbReference type="InterPro" id="IPR003593">
    <property type="entry name" value="AAA+_ATPase"/>
</dbReference>
<dbReference type="Pfam" id="PF00664">
    <property type="entry name" value="ABC_membrane"/>
    <property type="match status" value="2"/>
</dbReference>
<evidence type="ECO:0000256" key="3">
    <source>
        <dbReference type="ARBA" id="ARBA00022448"/>
    </source>
</evidence>
<dbReference type="InterPro" id="IPR050173">
    <property type="entry name" value="ABC_transporter_C-like"/>
</dbReference>
<evidence type="ECO:0000256" key="11">
    <source>
        <dbReference type="SAM" id="Phobius"/>
    </source>
</evidence>
<evidence type="ECO:0000256" key="7">
    <source>
        <dbReference type="ARBA" id="ARBA00022840"/>
    </source>
</evidence>
<feature type="domain" description="ABC transmembrane type-1" evidence="13">
    <location>
        <begin position="706"/>
        <end position="971"/>
    </location>
</feature>
<name>A0AAD4RWP1_9MAGN</name>
<dbReference type="InterPro" id="IPR003439">
    <property type="entry name" value="ABC_transporter-like_ATP-bd"/>
</dbReference>
<keyword evidence="8" id="KW-1278">Translocase</keyword>
<evidence type="ECO:0000256" key="6">
    <source>
        <dbReference type="ARBA" id="ARBA00022741"/>
    </source>
</evidence>
<dbReference type="CDD" id="cd03250">
    <property type="entry name" value="ABCC_MRP_domain1"/>
    <property type="match status" value="1"/>
</dbReference>
<accession>A0AAD4RWP1</accession>
<feature type="domain" description="ABC transmembrane type-1" evidence="13">
    <location>
        <begin position="83"/>
        <end position="363"/>
    </location>
</feature>
<comment type="subcellular location">
    <subcellularLocation>
        <location evidence="1">Membrane</location>
        <topology evidence="1">Multi-pass membrane protein</topology>
    </subcellularLocation>
</comment>
<dbReference type="FunFam" id="3.40.50.300:FF:000169">
    <property type="entry name" value="ABC transporter C family member 3"/>
    <property type="match status" value="1"/>
</dbReference>
<evidence type="ECO:0000256" key="4">
    <source>
        <dbReference type="ARBA" id="ARBA00022692"/>
    </source>
</evidence>
<evidence type="ECO:0000256" key="5">
    <source>
        <dbReference type="ARBA" id="ARBA00022737"/>
    </source>
</evidence>
<comment type="caution">
    <text evidence="14">The sequence shown here is derived from an EMBL/GenBank/DDBJ whole genome shotgun (WGS) entry which is preliminary data.</text>
</comment>
<dbReference type="InterPro" id="IPR044746">
    <property type="entry name" value="ABCC_6TM_D1"/>
</dbReference>
<feature type="domain" description="ABC transporter" evidence="12">
    <location>
        <begin position="401"/>
        <end position="622"/>
    </location>
</feature>
<dbReference type="Proteomes" id="UP001202328">
    <property type="component" value="Unassembled WGS sequence"/>
</dbReference>
<feature type="transmembrane region" description="Helical" evidence="11">
    <location>
        <begin position="825"/>
        <end position="847"/>
    </location>
</feature>
<dbReference type="CDD" id="cd03244">
    <property type="entry name" value="ABCC_MRP_domain2"/>
    <property type="match status" value="1"/>
</dbReference>
<keyword evidence="4 11" id="KW-0812">Transmembrane</keyword>
<dbReference type="FunFam" id="3.40.50.300:FF:000508">
    <property type="entry name" value="ABC transporter C family member 5"/>
    <property type="match status" value="1"/>
</dbReference>
<dbReference type="InterPro" id="IPR011527">
    <property type="entry name" value="ABC1_TM_dom"/>
</dbReference>
<evidence type="ECO:0000256" key="10">
    <source>
        <dbReference type="ARBA" id="ARBA00023136"/>
    </source>
</evidence>
<dbReference type="Gene3D" id="1.20.1560.10">
    <property type="entry name" value="ABC transporter type 1, transmembrane domain"/>
    <property type="match status" value="2"/>
</dbReference>
<reference evidence="14" key="1">
    <citation type="submission" date="2022-04" db="EMBL/GenBank/DDBJ databases">
        <title>A functionally conserved STORR gene fusion in Papaver species that diverged 16.8 million years ago.</title>
        <authorList>
            <person name="Catania T."/>
        </authorList>
    </citation>
    <scope>NUCLEOTIDE SEQUENCE</scope>
    <source>
        <strain evidence="14">S-188037</strain>
    </source>
</reference>
<dbReference type="InterPro" id="IPR017871">
    <property type="entry name" value="ABC_transporter-like_CS"/>
</dbReference>
<keyword evidence="6" id="KW-0547">Nucleotide-binding</keyword>
<evidence type="ECO:0000313" key="15">
    <source>
        <dbReference type="Proteomes" id="UP001202328"/>
    </source>
</evidence>
<evidence type="ECO:0000256" key="1">
    <source>
        <dbReference type="ARBA" id="ARBA00004141"/>
    </source>
</evidence>
<dbReference type="GO" id="GO:0140359">
    <property type="term" value="F:ABC-type transporter activity"/>
    <property type="evidence" value="ECO:0007669"/>
    <property type="project" value="InterPro"/>
</dbReference>
<dbReference type="GO" id="GO:0016020">
    <property type="term" value="C:membrane"/>
    <property type="evidence" value="ECO:0007669"/>
    <property type="project" value="UniProtKB-SubCell"/>
</dbReference>
<feature type="transmembrane region" description="Helical" evidence="11">
    <location>
        <begin position="799"/>
        <end position="819"/>
    </location>
</feature>
<dbReference type="FunFam" id="1.20.1560.10:FF:000002">
    <property type="entry name" value="ABC transporter C family member 5"/>
    <property type="match status" value="1"/>
</dbReference>
<dbReference type="PANTHER" id="PTHR24223">
    <property type="entry name" value="ATP-BINDING CASSETTE SUB-FAMILY C"/>
    <property type="match status" value="1"/>
</dbReference>
<dbReference type="EMBL" id="JAJJMB010017548">
    <property type="protein sequence ID" value="KAI3837534.1"/>
    <property type="molecule type" value="Genomic_DNA"/>
</dbReference>
<gene>
    <name evidence="14" type="ORF">MKW98_011453</name>
</gene>
<dbReference type="CDD" id="cd18580">
    <property type="entry name" value="ABC_6TM_ABCC_D2"/>
    <property type="match status" value="1"/>
</dbReference>
<dbReference type="FunFam" id="1.20.1560.10:FF:000003">
    <property type="entry name" value="ABC transporter C family member 10"/>
    <property type="match status" value="1"/>
</dbReference>
<evidence type="ECO:0000313" key="14">
    <source>
        <dbReference type="EMBL" id="KAI3837534.1"/>
    </source>
</evidence>
<feature type="transmembrane region" description="Helical" evidence="11">
    <location>
        <begin position="691"/>
        <end position="711"/>
    </location>
</feature>
<dbReference type="GO" id="GO:0005524">
    <property type="term" value="F:ATP binding"/>
    <property type="evidence" value="ECO:0007669"/>
    <property type="project" value="UniProtKB-KW"/>
</dbReference>
<dbReference type="SMART" id="SM00382">
    <property type="entry name" value="AAA"/>
    <property type="match status" value="2"/>
</dbReference>
<feature type="transmembrane region" description="Helical" evidence="11">
    <location>
        <begin position="196"/>
        <end position="215"/>
    </location>
</feature>
<dbReference type="PROSITE" id="PS00211">
    <property type="entry name" value="ABC_TRANSPORTER_1"/>
    <property type="match status" value="1"/>
</dbReference>
<keyword evidence="7" id="KW-0067">ATP-binding</keyword>
<evidence type="ECO:0000256" key="9">
    <source>
        <dbReference type="ARBA" id="ARBA00022989"/>
    </source>
</evidence>
<dbReference type="Gene3D" id="3.40.50.300">
    <property type="entry name" value="P-loop containing nucleotide triphosphate hydrolases"/>
    <property type="match status" value="2"/>
</dbReference>
<feature type="transmembrane region" description="Helical" evidence="11">
    <location>
        <begin position="82"/>
        <end position="107"/>
    </location>
</feature>
<feature type="transmembrane region" description="Helical" evidence="11">
    <location>
        <begin position="304"/>
        <end position="324"/>
    </location>
</feature>
<dbReference type="InterPro" id="IPR044726">
    <property type="entry name" value="ABCC_6TM_D2"/>
</dbReference>
<sequence length="1253" mass="141161">MNDSKTETPFVKAGLFSRLSFWWLNPLIKKGKHKNLEDDDIPMLRKSDRASTCYMLFMQQQQRQQQPQSLLWTIVLCYWKEIVVSGLFALLKIIILSSGPLFLSAFIKVAEGKEDFKHEGYVLAGLLFFSKLLESLSQRQWYFRSRITGIRIRSLLSAAIYKKQFKLSSSAKTTNSASEIISYVTVDAYRIGEFSYWFHQIWTLALQVCLGLAILVRAVGLATLAALAVIILTVLVNIPVAKLQTRYQRKLMGVQDRRLKAISEALVNMKILKLYAWEIHFKNVIEKLRNDEYKRLSPMHYQKAFNGFLFWVSPVMVAAATFWACYFLKVPLNPSNVFTFIATLRIVQDPIRLFPDLIGVVIQAKVSFERIKFFLAAPELESEKVRQKGNDENQLKHSIFIESGNFSWEDSPVKYTLRNINLEVRPGEKVAICGEVGAGKSTLLAAILGELPNIKGTIQVYGKTAYVSQTAWIQSGRIQENILFGCSLDKKRYQEVLERCSLLKDLEMLPYGDLTEIGERGINLSGGQKQRIQLARALYQDADVYLLDDPFSAVDAHTATSLFNEYVMGALSGKTVLLVTHQVDFLPAVDYVLLMSDGEIQHASPYHTLLASSSVFYDLVNAHKDTAGNERLTKADSSQRNGISARDGGKIYGDKETKESAGQQLIRKEERETGNTGWKPYLQYLNKKKGFFYLCLSTVPQFFFYACQILQNYWMASSLQNSQVSKLRLVVVYFAIGCISILFLLVRIFSAVALSMHSSKSLFSQLLDSFFRAPISFYESTPLGRLLSRVSSDLSTIDLDLGFIFIHVIVVTANLYITLGVLTVITWQVVFVCIPMAFSVIYLQGYYSASAKEFMRINGTTKSMIANHLGESIAGAMTIRSFQNEERFFLRNLELIDKNASPCFYIYCANEWFIQRLETLSVIVLCSSALLMVLLPQGTFSSGFIGMALSYGLSLNMSLVFSTQNQCALANNIISVERLSQYMNIPSEALEVIEGNRPAPSWPAVGRVEFHDLKIRYRDDTPLVLQGITCTFEGGHKIGIVGRTGSGKTTLISALFRIVEPFGGKIVIDGIDISTIGLRDLRTRLGIIPQDPTLFKGTVRYNLDPLSQHSDHEIWEVLEKCQLRDTVQEKKEGLCSLVEQDGGNWSMGQRQLFCLGRALLKRSQILVLDEATASIDNATDSILQRTIRTEFESCTVITVAHRIPTVMDSTMVLAISDGKIVEYDEPTKLMKEDGSLFGELVKEYWSHINSAHS</sequence>
<dbReference type="PROSITE" id="PS50929">
    <property type="entry name" value="ABC_TM1F"/>
    <property type="match status" value="2"/>
</dbReference>
<dbReference type="PROSITE" id="PS50893">
    <property type="entry name" value="ABC_TRANSPORTER_2"/>
    <property type="match status" value="2"/>
</dbReference>
<feature type="transmembrane region" description="Helical" evidence="11">
    <location>
        <begin position="221"/>
        <end position="240"/>
    </location>
</feature>